<accession>A0ACC2W4J2</accession>
<organism evidence="1 2">
    <name type="scientific">Naganishia cerealis</name>
    <dbReference type="NCBI Taxonomy" id="610337"/>
    <lineage>
        <taxon>Eukaryota</taxon>
        <taxon>Fungi</taxon>
        <taxon>Dikarya</taxon>
        <taxon>Basidiomycota</taxon>
        <taxon>Agaricomycotina</taxon>
        <taxon>Tremellomycetes</taxon>
        <taxon>Filobasidiales</taxon>
        <taxon>Filobasidiaceae</taxon>
        <taxon>Naganishia</taxon>
    </lineage>
</organism>
<proteinExistence type="predicted"/>
<dbReference type="Proteomes" id="UP001241377">
    <property type="component" value="Unassembled WGS sequence"/>
</dbReference>
<evidence type="ECO:0000313" key="2">
    <source>
        <dbReference type="Proteomes" id="UP001241377"/>
    </source>
</evidence>
<gene>
    <name evidence="1" type="ORF">QFC19_003539</name>
</gene>
<keyword evidence="2" id="KW-1185">Reference proteome</keyword>
<evidence type="ECO:0000313" key="1">
    <source>
        <dbReference type="EMBL" id="KAJ9105557.1"/>
    </source>
</evidence>
<name>A0ACC2W4J2_9TREE</name>
<sequence length="1007" mass="108902">MPRPPSPPSSDRRWPARYPARNDRDRATYRDYDGDYDYSDRERDRRERERDEYDAYSAAGVRGRGGGGGRPPPPPPPSSSSYSRIGPREREYMSPPLRRDRSWSRDREREYERERDREYERDRERERERMRDREFDRDGPPAVGGGGRKRSPSPSPRSVRSRYSPPPPLPPDERDPRSRYARPPPGGGGGGRVAYDYAPTSSPYDRPAARRMSSPHRGQGLHYASHTIPTPSSHPAPGSGNSALQADEGKRVVVGAGEKGEDEGRAEEAALENGEYSEEEGMVTPPLLKKRKLEEAEADARVEKEQKIVMGTAAPALATANHPETIAASTLVEEGRKPRLVIVSAPKRQVDSPPHQSRTAGAAVPPPAPPPPTENAAKDQVEETPALQDTMEQPTSTRDEESKSETKTTSTGEPTVLPPTQQTSLSAPSRGRSRSPIKISLPSISLGGAKKVGNAPTPTAAAGFAVDRSSRVVSPDRKVVSDGCNPVDARHGVVGTSSTESNARPAAYSRDARPGSPPSSYDASFSARDRRDRYDEPRYASRYPPPPRGRTRGRGRGRGGAGGYGGPPPPSYERYGRDMDRERAGTAGRRPCEVTLAYAPVAGFSIALTDEDDLEVSAIEVTPAVPPPLVSTPAVLESGTAAQRSTVDTSQQAPRDTYASMTASADLKVEPVRESLAPLASLETVEIPVSQDTPAIVGAPSPIVQSQPPMENTAELMTDRESKIKIQFKRDADTSPAVPVSMAPPERPASKPNAALVAPSARLSVSSSPIAPALSASPTTPLVEGKVYTASPKVSSSPLDTGAITPGKQAQMDRRQDMRPTQSQIQPSGVVSSTPVRRPSHITLPPTTNVTPQPRSRASSSAVPPTPSVRTPHAQQPGPTSSLRHSTSYGRPAPLWKEYPAPPELRIRDRPNVADVIDVINAVLPNTHRGGMADRDTTRIAGDWERQLAKLQHERALITHAFQSLASGLRVRKFEMGNALDEVWVAERKVEAAGMTMGTAIFSPKRE</sequence>
<comment type="caution">
    <text evidence="1">The sequence shown here is derived from an EMBL/GenBank/DDBJ whole genome shotgun (WGS) entry which is preliminary data.</text>
</comment>
<dbReference type="EMBL" id="JASBWR010000034">
    <property type="protein sequence ID" value="KAJ9105557.1"/>
    <property type="molecule type" value="Genomic_DNA"/>
</dbReference>
<reference evidence="1" key="1">
    <citation type="submission" date="2023-04" db="EMBL/GenBank/DDBJ databases">
        <title>Draft Genome sequencing of Naganishia species isolated from polar environments using Oxford Nanopore Technology.</title>
        <authorList>
            <person name="Leo P."/>
            <person name="Venkateswaran K."/>
        </authorList>
    </citation>
    <scope>NUCLEOTIDE SEQUENCE</scope>
    <source>
        <strain evidence="1">MNA-CCFEE 5261</strain>
    </source>
</reference>
<protein>
    <submittedName>
        <fullName evidence="1">Uncharacterized protein</fullName>
    </submittedName>
</protein>